<keyword evidence="6" id="KW-0812">Transmembrane</keyword>
<evidence type="ECO:0000256" key="6">
    <source>
        <dbReference type="SAM" id="Phobius"/>
    </source>
</evidence>
<dbReference type="FunFam" id="2.120.10.30:FF:000032">
    <property type="entry name" value="Protein STRICTOSIDINE SYNTHASE-LIKE 13"/>
    <property type="match status" value="1"/>
</dbReference>
<name>A0A9D5CPM4_9LILI</name>
<dbReference type="GO" id="GO:0005773">
    <property type="term" value="C:vacuole"/>
    <property type="evidence" value="ECO:0007669"/>
    <property type="project" value="UniProtKB-SubCell"/>
</dbReference>
<evidence type="ECO:0000259" key="7">
    <source>
        <dbReference type="Pfam" id="PF03088"/>
    </source>
</evidence>
<comment type="caution">
    <text evidence="8">The sequence shown here is derived from an EMBL/GenBank/DDBJ whole genome shotgun (WGS) entry which is preliminary data.</text>
</comment>
<accession>A0A9D5CPM4</accession>
<dbReference type="GO" id="GO:0016787">
    <property type="term" value="F:hydrolase activity"/>
    <property type="evidence" value="ECO:0007669"/>
    <property type="project" value="TreeGrafter"/>
</dbReference>
<dbReference type="Gene3D" id="2.120.10.30">
    <property type="entry name" value="TolB, C-terminal domain"/>
    <property type="match status" value="1"/>
</dbReference>
<organism evidence="8 9">
    <name type="scientific">Dioscorea zingiberensis</name>
    <dbReference type="NCBI Taxonomy" id="325984"/>
    <lineage>
        <taxon>Eukaryota</taxon>
        <taxon>Viridiplantae</taxon>
        <taxon>Streptophyta</taxon>
        <taxon>Embryophyta</taxon>
        <taxon>Tracheophyta</taxon>
        <taxon>Spermatophyta</taxon>
        <taxon>Magnoliopsida</taxon>
        <taxon>Liliopsida</taxon>
        <taxon>Dioscoreales</taxon>
        <taxon>Dioscoreaceae</taxon>
        <taxon>Dioscorea</taxon>
    </lineage>
</organism>
<gene>
    <name evidence="8" type="ORF">J5N97_018132</name>
</gene>
<proteinExistence type="inferred from homology"/>
<feature type="domain" description="Strictosidine synthase conserved region" evidence="7">
    <location>
        <begin position="149"/>
        <end position="236"/>
    </location>
</feature>
<dbReference type="EMBL" id="JAGGNH010000004">
    <property type="protein sequence ID" value="KAJ0976167.1"/>
    <property type="molecule type" value="Genomic_DNA"/>
</dbReference>
<keyword evidence="6" id="KW-1133">Transmembrane helix</keyword>
<dbReference type="Proteomes" id="UP001085076">
    <property type="component" value="Miscellaneous, Linkage group lg04"/>
</dbReference>
<feature type="transmembrane region" description="Helical" evidence="6">
    <location>
        <begin position="6"/>
        <end position="22"/>
    </location>
</feature>
<dbReference type="PANTHER" id="PTHR10426:SF79">
    <property type="entry name" value="PROTEIN STRICTOSIDINE SYNTHASE-LIKE 2"/>
    <property type="match status" value="1"/>
</dbReference>
<dbReference type="Pfam" id="PF20067">
    <property type="entry name" value="SSL_N"/>
    <property type="match status" value="1"/>
</dbReference>
<dbReference type="AlphaFoldDB" id="A0A9D5CPM4"/>
<comment type="subcellular location">
    <subcellularLocation>
        <location evidence="1">Vacuole</location>
    </subcellularLocation>
</comment>
<dbReference type="InterPro" id="IPR018119">
    <property type="entry name" value="Strictosidine_synth_cons-reg"/>
</dbReference>
<comment type="similarity">
    <text evidence="2">Belongs to the strictosidine synthase family.</text>
</comment>
<evidence type="ECO:0000256" key="1">
    <source>
        <dbReference type="ARBA" id="ARBA00004116"/>
    </source>
</evidence>
<evidence type="ECO:0000313" key="9">
    <source>
        <dbReference type="Proteomes" id="UP001085076"/>
    </source>
</evidence>
<dbReference type="Pfam" id="PF03088">
    <property type="entry name" value="Str_synth"/>
    <property type="match status" value="1"/>
</dbReference>
<evidence type="ECO:0000313" key="8">
    <source>
        <dbReference type="EMBL" id="KAJ0976167.1"/>
    </source>
</evidence>
<reference evidence="8" key="2">
    <citation type="journal article" date="2022" name="Hortic Res">
        <title>The genome of Dioscorea zingiberensis sheds light on the biosynthesis, origin and evolution of the medicinally important diosgenin saponins.</title>
        <authorList>
            <person name="Li Y."/>
            <person name="Tan C."/>
            <person name="Li Z."/>
            <person name="Guo J."/>
            <person name="Li S."/>
            <person name="Chen X."/>
            <person name="Wang C."/>
            <person name="Dai X."/>
            <person name="Yang H."/>
            <person name="Song W."/>
            <person name="Hou L."/>
            <person name="Xu J."/>
            <person name="Tong Z."/>
            <person name="Xu A."/>
            <person name="Yuan X."/>
            <person name="Wang W."/>
            <person name="Yang Q."/>
            <person name="Chen L."/>
            <person name="Sun Z."/>
            <person name="Wang K."/>
            <person name="Pan B."/>
            <person name="Chen J."/>
            <person name="Bao Y."/>
            <person name="Liu F."/>
            <person name="Qi X."/>
            <person name="Gang D.R."/>
            <person name="Wen J."/>
            <person name="Li J."/>
        </authorList>
    </citation>
    <scope>NUCLEOTIDE SEQUENCE</scope>
    <source>
        <strain evidence="8">Dzin_1.0</strain>
    </source>
</reference>
<evidence type="ECO:0000256" key="2">
    <source>
        <dbReference type="ARBA" id="ARBA00009191"/>
    </source>
</evidence>
<dbReference type="OrthoDB" id="5307922at2759"/>
<keyword evidence="5" id="KW-0325">Glycoprotein</keyword>
<sequence>MKTTVISIACVAACISFFFFYLETPHHEGKLQVLPIAGASGPESFAFDGNGEGPYTGVSDGRIFKWSSQLNQWTDFAAPSLYMYEECAGSQDTEKEHVCGRPLGLQFNEKTGDLFVADAYKGLLKAERDERVLKPVVTRADGGPLRFTNSLDIDQDTGVIYFTDSSMNYQRRQFMEAIITGDRTGRVMKYDPRSGDVEVLIHGLAFPNGVALSKDGGFILIVETTTSRILKYKLKEKRVEVLVRLPGFPDNIKRCPRGGYWVAMHSRRRRVVQWALSNAWVKTLLSWLPFDLHRLSEFLEKWRGGGALAMRIGEEGEVLEVLEERLKFISEVHERNGSLWIGSVVMPFVSIYQL</sequence>
<evidence type="ECO:0000256" key="3">
    <source>
        <dbReference type="ARBA" id="ARBA00022554"/>
    </source>
</evidence>
<dbReference type="GO" id="GO:0012505">
    <property type="term" value="C:endomembrane system"/>
    <property type="evidence" value="ECO:0007669"/>
    <property type="project" value="TreeGrafter"/>
</dbReference>
<evidence type="ECO:0000256" key="4">
    <source>
        <dbReference type="ARBA" id="ARBA00022729"/>
    </source>
</evidence>
<dbReference type="PANTHER" id="PTHR10426">
    <property type="entry name" value="STRICTOSIDINE SYNTHASE-RELATED"/>
    <property type="match status" value="1"/>
</dbReference>
<dbReference type="SUPFAM" id="SSF63829">
    <property type="entry name" value="Calcium-dependent phosphotriesterase"/>
    <property type="match status" value="1"/>
</dbReference>
<evidence type="ECO:0000256" key="5">
    <source>
        <dbReference type="ARBA" id="ARBA00023180"/>
    </source>
</evidence>
<keyword evidence="4" id="KW-0732">Signal</keyword>
<reference evidence="8" key="1">
    <citation type="submission" date="2021-03" db="EMBL/GenBank/DDBJ databases">
        <authorList>
            <person name="Li Z."/>
            <person name="Yang C."/>
        </authorList>
    </citation>
    <scope>NUCLEOTIDE SEQUENCE</scope>
    <source>
        <strain evidence="8">Dzin_1.0</strain>
        <tissue evidence="8">Leaf</tissue>
    </source>
</reference>
<dbReference type="InterPro" id="IPR011042">
    <property type="entry name" value="6-blade_b-propeller_TolB-like"/>
</dbReference>
<keyword evidence="3" id="KW-0926">Vacuole</keyword>
<keyword evidence="9" id="KW-1185">Reference proteome</keyword>
<protein>
    <recommendedName>
        <fullName evidence="7">Strictosidine synthase conserved region domain-containing protein</fullName>
    </recommendedName>
</protein>
<keyword evidence="6" id="KW-0472">Membrane</keyword>